<keyword evidence="4" id="KW-1185">Reference proteome</keyword>
<dbReference type="InterPro" id="IPR003501">
    <property type="entry name" value="PTS_EIIB_2/3"/>
</dbReference>
<dbReference type="InterPro" id="IPR036095">
    <property type="entry name" value="PTS_EIIB-like_sf"/>
</dbReference>
<dbReference type="Proteomes" id="UP000256388">
    <property type="component" value="Unassembled WGS sequence"/>
</dbReference>
<dbReference type="AlphaFoldDB" id="A0A3E0AFT0"/>
<proteinExistence type="predicted"/>
<dbReference type="GO" id="GO:0008982">
    <property type="term" value="F:protein-N(PI)-phosphohistidine-sugar phosphotransferase activity"/>
    <property type="evidence" value="ECO:0007669"/>
    <property type="project" value="InterPro"/>
</dbReference>
<sequence length="98" mass="10669">MAKKRVLSVCGTGGVTSSVITRRVKEIAEENAIDVEITNSNAFSIKSHLDSEKYDLIVSSSRVKSPDENIPVINCMSFLTGVNEEATIGKILEVLKQD</sequence>
<dbReference type="OrthoDB" id="3196672at2"/>
<dbReference type="GO" id="GO:0009401">
    <property type="term" value="P:phosphoenolpyruvate-dependent sugar phosphotransferase system"/>
    <property type="evidence" value="ECO:0007669"/>
    <property type="project" value="InterPro"/>
</dbReference>
<accession>A0A3E0AFT0</accession>
<dbReference type="RefSeq" id="WP_116223678.1">
    <property type="nucleotide sequence ID" value="NZ_AP018437.1"/>
</dbReference>
<evidence type="ECO:0000313" key="4">
    <source>
        <dbReference type="Proteomes" id="UP000256388"/>
    </source>
</evidence>
<dbReference type="Gene3D" id="3.40.50.2300">
    <property type="match status" value="1"/>
</dbReference>
<evidence type="ECO:0000313" key="3">
    <source>
        <dbReference type="EMBL" id="REG10501.1"/>
    </source>
</evidence>
<evidence type="ECO:0000259" key="2">
    <source>
        <dbReference type="Pfam" id="PF02302"/>
    </source>
</evidence>
<name>A0A3E0AFT0_9CHLR</name>
<gene>
    <name evidence="3" type="ORF">DFR64_0359</name>
</gene>
<comment type="caution">
    <text evidence="3">The sequence shown here is derived from an EMBL/GenBank/DDBJ whole genome shotgun (WGS) entry which is preliminary data.</text>
</comment>
<evidence type="ECO:0000256" key="1">
    <source>
        <dbReference type="ARBA" id="ARBA00022679"/>
    </source>
</evidence>
<keyword evidence="1" id="KW-0808">Transferase</keyword>
<dbReference type="CDD" id="cd05566">
    <property type="entry name" value="PTS_IIB_galactitol"/>
    <property type="match status" value="1"/>
</dbReference>
<dbReference type="Pfam" id="PF02302">
    <property type="entry name" value="PTS_IIB"/>
    <property type="match status" value="1"/>
</dbReference>
<feature type="domain" description="Phosphotransferase system EIIB component type 2/3" evidence="2">
    <location>
        <begin position="6"/>
        <end position="88"/>
    </location>
</feature>
<organism evidence="3 4">
    <name type="scientific">Pelolinea submarina</name>
    <dbReference type="NCBI Taxonomy" id="913107"/>
    <lineage>
        <taxon>Bacteria</taxon>
        <taxon>Bacillati</taxon>
        <taxon>Chloroflexota</taxon>
        <taxon>Anaerolineae</taxon>
        <taxon>Anaerolineales</taxon>
        <taxon>Anaerolineaceae</taxon>
        <taxon>Pelolinea</taxon>
    </lineage>
</organism>
<dbReference type="SUPFAM" id="SSF52794">
    <property type="entry name" value="PTS system IIB component-like"/>
    <property type="match status" value="1"/>
</dbReference>
<reference evidence="3 4" key="1">
    <citation type="submission" date="2018-08" db="EMBL/GenBank/DDBJ databases">
        <title>Genomic Encyclopedia of Type Strains, Phase IV (KMG-IV): sequencing the most valuable type-strain genomes for metagenomic binning, comparative biology and taxonomic classification.</title>
        <authorList>
            <person name="Goeker M."/>
        </authorList>
    </citation>
    <scope>NUCLEOTIDE SEQUENCE [LARGE SCALE GENOMIC DNA]</scope>
    <source>
        <strain evidence="3 4">DSM 23923</strain>
    </source>
</reference>
<protein>
    <submittedName>
        <fullName evidence="3">PTS system IIB component (Gat family)</fullName>
    </submittedName>
</protein>
<dbReference type="EMBL" id="QUMS01000001">
    <property type="protein sequence ID" value="REG10501.1"/>
    <property type="molecule type" value="Genomic_DNA"/>
</dbReference>